<dbReference type="Proteomes" id="UP000001784">
    <property type="component" value="Chromosome"/>
</dbReference>
<name>A0LLT5_SYNFM</name>
<dbReference type="PANTHER" id="PTHR42878">
    <property type="entry name" value="TWO-COMPONENT HISTIDINE KINASE"/>
    <property type="match status" value="1"/>
</dbReference>
<reference evidence="7 8" key="1">
    <citation type="submission" date="2006-10" db="EMBL/GenBank/DDBJ databases">
        <title>Complete sequence of Syntrophobacter fumaroxidans MPOB.</title>
        <authorList>
            <consortium name="US DOE Joint Genome Institute"/>
            <person name="Copeland A."/>
            <person name="Lucas S."/>
            <person name="Lapidus A."/>
            <person name="Barry K."/>
            <person name="Detter J.C."/>
            <person name="Glavina del Rio T."/>
            <person name="Hammon N."/>
            <person name="Israni S."/>
            <person name="Pitluck S."/>
            <person name="Goltsman E.G."/>
            <person name="Martinez M."/>
            <person name="Schmutz J."/>
            <person name="Larimer F."/>
            <person name="Land M."/>
            <person name="Hauser L."/>
            <person name="Kyrpides N."/>
            <person name="Kim E."/>
            <person name="Boone D.R."/>
            <person name="Brockman F."/>
            <person name="Culley D."/>
            <person name="Ferry J."/>
            <person name="Gunsalus R."/>
            <person name="McInerney M.J."/>
            <person name="Morrison M."/>
            <person name="Plugge C."/>
            <person name="Rohlin L."/>
            <person name="Scholten J."/>
            <person name="Sieber J."/>
            <person name="Stams A.J.M."/>
            <person name="Worm P."/>
            <person name="Henstra A.M."/>
            <person name="Richardson P."/>
        </authorList>
    </citation>
    <scope>NUCLEOTIDE SEQUENCE [LARGE SCALE GENOMIC DNA]</scope>
    <source>
        <strain evidence="8">DSM 10017 / MPOB</strain>
    </source>
</reference>
<dbReference type="SUPFAM" id="SSF55874">
    <property type="entry name" value="ATPase domain of HSP90 chaperone/DNA topoisomerase II/histidine kinase"/>
    <property type="match status" value="1"/>
</dbReference>
<sequence length="480" mass="55762">MGKREGNSTGPVGENHAESAQQESLLNIRDRVRAKKNDYGRYNLERSQEEAFATFFDLAQEYTSIDNLYQVCVAVPKEFFGLESSLYVFNPKRCRLEKVCSSLDGLVPVELRETAGLSLKSRPYETEDTWVFPIHGNETLTKQYPFLNQSEVLGLFEIFPKDLLDARKHFFLEKFTNRIGYNLHQKMLIQQNIDHIKFINQLVADIEHNVISPNLYYRLFLIRLKKHIAAYGQLQARLRDLILFLRDGDEALSRELCEIHHALDESNQRLDEAARGLGKHYEHTSLFLETLLRRDHFEKGTYVLRRQSCNFRTEIIQPLLERYLPLFEKKGITVDNRLENVPDEHVTLFVDKGLISQVFDNFFSNALKYTREVEDQLGNKIKLVSYNRQILRDCFGEGMHGVRFNFFTTGEPLSEKEARKLFREGFRASGSRTEKGSGHGLHFVKNVVEIHGGDVGCEPQRYGNLIYFTLPMKEQTQFTV</sequence>
<dbReference type="Gene3D" id="3.30.565.10">
    <property type="entry name" value="Histidine kinase-like ATPase, C-terminal domain"/>
    <property type="match status" value="1"/>
</dbReference>
<dbReference type="InterPro" id="IPR036890">
    <property type="entry name" value="HATPase_C_sf"/>
</dbReference>
<dbReference type="InParanoid" id="A0LLT5"/>
<dbReference type="InterPro" id="IPR003594">
    <property type="entry name" value="HATPase_dom"/>
</dbReference>
<dbReference type="Pfam" id="PF02518">
    <property type="entry name" value="HATPase_c"/>
    <property type="match status" value="1"/>
</dbReference>
<dbReference type="STRING" id="335543.Sfum_2709"/>
<gene>
    <name evidence="7" type="ordered locus">Sfum_2709</name>
</gene>
<dbReference type="AlphaFoldDB" id="A0LLT5"/>
<dbReference type="GO" id="GO:0007234">
    <property type="term" value="P:osmosensory signaling via phosphorelay pathway"/>
    <property type="evidence" value="ECO:0007669"/>
    <property type="project" value="TreeGrafter"/>
</dbReference>
<organism evidence="7 8">
    <name type="scientific">Syntrophobacter fumaroxidans (strain DSM 10017 / MPOB)</name>
    <dbReference type="NCBI Taxonomy" id="335543"/>
    <lineage>
        <taxon>Bacteria</taxon>
        <taxon>Pseudomonadati</taxon>
        <taxon>Thermodesulfobacteriota</taxon>
        <taxon>Syntrophobacteria</taxon>
        <taxon>Syntrophobacterales</taxon>
        <taxon>Syntrophobacteraceae</taxon>
        <taxon>Syntrophobacter</taxon>
    </lineage>
</organism>
<dbReference type="HOGENOM" id="CLU_590158_0_0_7"/>
<dbReference type="eggNOG" id="COG2205">
    <property type="taxonomic scope" value="Bacteria"/>
</dbReference>
<dbReference type="PANTHER" id="PTHR42878:SF14">
    <property type="entry name" value="OSMOLARITY TWO-COMPONENT SYSTEM PROTEIN SSK1"/>
    <property type="match status" value="1"/>
</dbReference>
<evidence type="ECO:0000256" key="5">
    <source>
        <dbReference type="SAM" id="MobiDB-lite"/>
    </source>
</evidence>
<dbReference type="KEGG" id="sfu:Sfum_2709"/>
<evidence type="ECO:0000313" key="7">
    <source>
        <dbReference type="EMBL" id="ABK18387.1"/>
    </source>
</evidence>
<evidence type="ECO:0000256" key="3">
    <source>
        <dbReference type="ARBA" id="ARBA00022679"/>
    </source>
</evidence>
<keyword evidence="4 7" id="KW-0418">Kinase</keyword>
<dbReference type="InterPro" id="IPR005467">
    <property type="entry name" value="His_kinase_dom"/>
</dbReference>
<dbReference type="OrthoDB" id="5469178at2"/>
<accession>A0LLT5</accession>
<dbReference type="GO" id="GO:0000156">
    <property type="term" value="F:phosphorelay response regulator activity"/>
    <property type="evidence" value="ECO:0007669"/>
    <property type="project" value="TreeGrafter"/>
</dbReference>
<dbReference type="GO" id="GO:0030295">
    <property type="term" value="F:protein kinase activator activity"/>
    <property type="evidence" value="ECO:0007669"/>
    <property type="project" value="TreeGrafter"/>
</dbReference>
<keyword evidence="3" id="KW-0808">Transferase</keyword>
<dbReference type="PROSITE" id="PS50109">
    <property type="entry name" value="HIS_KIN"/>
    <property type="match status" value="1"/>
</dbReference>
<comment type="catalytic activity">
    <reaction evidence="1">
        <text>ATP + protein L-histidine = ADP + protein N-phospho-L-histidine.</text>
        <dbReference type="EC" id="2.7.13.3"/>
    </reaction>
</comment>
<feature type="region of interest" description="Disordered" evidence="5">
    <location>
        <begin position="1"/>
        <end position="23"/>
    </location>
</feature>
<keyword evidence="8" id="KW-1185">Reference proteome</keyword>
<proteinExistence type="predicted"/>
<evidence type="ECO:0000313" key="8">
    <source>
        <dbReference type="Proteomes" id="UP000001784"/>
    </source>
</evidence>
<dbReference type="EMBL" id="CP000478">
    <property type="protein sequence ID" value="ABK18387.1"/>
    <property type="molecule type" value="Genomic_DNA"/>
</dbReference>
<dbReference type="InterPro" id="IPR050351">
    <property type="entry name" value="BphY/WalK/GraS-like"/>
</dbReference>
<dbReference type="RefSeq" id="WP_011699554.1">
    <property type="nucleotide sequence ID" value="NC_008554.1"/>
</dbReference>
<evidence type="ECO:0000256" key="2">
    <source>
        <dbReference type="ARBA" id="ARBA00012438"/>
    </source>
</evidence>
<dbReference type="EC" id="2.7.13.3" evidence="2"/>
<dbReference type="GO" id="GO:0004673">
    <property type="term" value="F:protein histidine kinase activity"/>
    <property type="evidence" value="ECO:0007669"/>
    <property type="project" value="UniProtKB-EC"/>
</dbReference>
<dbReference type="SMART" id="SM00387">
    <property type="entry name" value="HATPase_c"/>
    <property type="match status" value="1"/>
</dbReference>
<evidence type="ECO:0000256" key="1">
    <source>
        <dbReference type="ARBA" id="ARBA00000085"/>
    </source>
</evidence>
<evidence type="ECO:0000259" key="6">
    <source>
        <dbReference type="PROSITE" id="PS50109"/>
    </source>
</evidence>
<feature type="domain" description="Histidine kinase" evidence="6">
    <location>
        <begin position="314"/>
        <end position="474"/>
    </location>
</feature>
<evidence type="ECO:0000256" key="4">
    <source>
        <dbReference type="ARBA" id="ARBA00022777"/>
    </source>
</evidence>
<protein>
    <recommendedName>
        <fullName evidence="2">histidine kinase</fullName>
        <ecNumber evidence="2">2.7.13.3</ecNumber>
    </recommendedName>
</protein>